<dbReference type="InterPro" id="IPR050204">
    <property type="entry name" value="AraC_XylS_family_regulators"/>
</dbReference>
<keyword evidence="4" id="KW-0804">Transcription</keyword>
<evidence type="ECO:0000313" key="6">
    <source>
        <dbReference type="EMBL" id="SCY19188.1"/>
    </source>
</evidence>
<accession>A0A1G5DYB5</accession>
<dbReference type="Pfam" id="PF12833">
    <property type="entry name" value="HTH_18"/>
    <property type="match status" value="1"/>
</dbReference>
<evidence type="ECO:0000256" key="3">
    <source>
        <dbReference type="ARBA" id="ARBA00023159"/>
    </source>
</evidence>
<dbReference type="InterPro" id="IPR018060">
    <property type="entry name" value="HTH_AraC"/>
</dbReference>
<dbReference type="GO" id="GO:0043565">
    <property type="term" value="F:sequence-specific DNA binding"/>
    <property type="evidence" value="ECO:0007669"/>
    <property type="project" value="InterPro"/>
</dbReference>
<dbReference type="Gene3D" id="1.10.10.60">
    <property type="entry name" value="Homeodomain-like"/>
    <property type="match status" value="2"/>
</dbReference>
<evidence type="ECO:0000313" key="7">
    <source>
        <dbReference type="Proteomes" id="UP000198870"/>
    </source>
</evidence>
<feature type="domain" description="HTH araC/xylS-type" evidence="5">
    <location>
        <begin position="169"/>
        <end position="266"/>
    </location>
</feature>
<dbReference type="InterPro" id="IPR003313">
    <property type="entry name" value="AraC-bd"/>
</dbReference>
<dbReference type="Proteomes" id="UP000198870">
    <property type="component" value="Unassembled WGS sequence"/>
</dbReference>
<gene>
    <name evidence="6" type="ORF">SAMN05216233_10542</name>
</gene>
<dbReference type="PANTHER" id="PTHR46796">
    <property type="entry name" value="HTH-TYPE TRANSCRIPTIONAL ACTIVATOR RHAS-RELATED"/>
    <property type="match status" value="1"/>
</dbReference>
<dbReference type="OrthoDB" id="112032at2"/>
<evidence type="ECO:0000256" key="1">
    <source>
        <dbReference type="ARBA" id="ARBA00023015"/>
    </source>
</evidence>
<dbReference type="GO" id="GO:0003700">
    <property type="term" value="F:DNA-binding transcription factor activity"/>
    <property type="evidence" value="ECO:0007669"/>
    <property type="project" value="InterPro"/>
</dbReference>
<keyword evidence="3" id="KW-0010">Activator</keyword>
<keyword evidence="1" id="KW-0805">Transcription regulation</keyword>
<dbReference type="InterPro" id="IPR009057">
    <property type="entry name" value="Homeodomain-like_sf"/>
</dbReference>
<sequence length="267" mass="29675">MAIVYRPERIRGLKVLSCTDPFEFRPHIHDRYVVWLNTAGGEHYSLGGTSDILAPGSISVIEPGTVHANRPCTETARHLRSFYVDAGFFKRIGEQIGVSRSGDLGVRGEPLNDKPLWTELARLHEMMLGDTPDLELSTRVTRVFGDLLTRHARLGTLPRCPGPGDIRIDRVLAFLHDGLAEPVSLETLAELAGCTPYHLIRLFKESRGMTPHAYLMQLRLEHARRMLEKGAPIAESALASGFSDQSHLTRAFRARYGLPPGAYQKSA</sequence>
<keyword evidence="7" id="KW-1185">Reference proteome</keyword>
<dbReference type="Pfam" id="PF02311">
    <property type="entry name" value="AraC_binding"/>
    <property type="match status" value="1"/>
</dbReference>
<dbReference type="InterPro" id="IPR037923">
    <property type="entry name" value="HTH-like"/>
</dbReference>
<dbReference type="PROSITE" id="PS01124">
    <property type="entry name" value="HTH_ARAC_FAMILY_2"/>
    <property type="match status" value="1"/>
</dbReference>
<evidence type="ECO:0000259" key="5">
    <source>
        <dbReference type="PROSITE" id="PS01124"/>
    </source>
</evidence>
<dbReference type="PANTHER" id="PTHR46796:SF2">
    <property type="entry name" value="TRANSCRIPTIONAL REGULATORY PROTEIN"/>
    <property type="match status" value="1"/>
</dbReference>
<organism evidence="6 7">
    <name type="scientific">Desulfoluna spongiiphila</name>
    <dbReference type="NCBI Taxonomy" id="419481"/>
    <lineage>
        <taxon>Bacteria</taxon>
        <taxon>Pseudomonadati</taxon>
        <taxon>Thermodesulfobacteriota</taxon>
        <taxon>Desulfobacteria</taxon>
        <taxon>Desulfobacterales</taxon>
        <taxon>Desulfolunaceae</taxon>
        <taxon>Desulfoluna</taxon>
    </lineage>
</organism>
<reference evidence="6 7" key="1">
    <citation type="submission" date="2016-10" db="EMBL/GenBank/DDBJ databases">
        <authorList>
            <person name="de Groot N.N."/>
        </authorList>
    </citation>
    <scope>NUCLEOTIDE SEQUENCE [LARGE SCALE GENOMIC DNA]</scope>
    <source>
        <strain evidence="6 7">AA1</strain>
    </source>
</reference>
<dbReference type="PROSITE" id="PS00041">
    <property type="entry name" value="HTH_ARAC_FAMILY_1"/>
    <property type="match status" value="1"/>
</dbReference>
<dbReference type="AlphaFoldDB" id="A0A1G5DYB5"/>
<evidence type="ECO:0000256" key="2">
    <source>
        <dbReference type="ARBA" id="ARBA00023125"/>
    </source>
</evidence>
<dbReference type="SMART" id="SM00342">
    <property type="entry name" value="HTH_ARAC"/>
    <property type="match status" value="1"/>
</dbReference>
<dbReference type="SUPFAM" id="SSF46689">
    <property type="entry name" value="Homeodomain-like"/>
    <property type="match status" value="2"/>
</dbReference>
<dbReference type="InterPro" id="IPR018062">
    <property type="entry name" value="HTH_AraC-typ_CS"/>
</dbReference>
<dbReference type="STRING" id="419481.SAMN05216233_10542"/>
<evidence type="ECO:0000256" key="4">
    <source>
        <dbReference type="ARBA" id="ARBA00023163"/>
    </source>
</evidence>
<protein>
    <submittedName>
        <fullName evidence="6">AraC-type DNA-binding protein</fullName>
    </submittedName>
</protein>
<dbReference type="EMBL" id="FMUX01000005">
    <property type="protein sequence ID" value="SCY19188.1"/>
    <property type="molecule type" value="Genomic_DNA"/>
</dbReference>
<dbReference type="SUPFAM" id="SSF51215">
    <property type="entry name" value="Regulatory protein AraC"/>
    <property type="match status" value="1"/>
</dbReference>
<name>A0A1G5DYB5_9BACT</name>
<dbReference type="RefSeq" id="WP_092210217.1">
    <property type="nucleotide sequence ID" value="NZ_FMUX01000005.1"/>
</dbReference>
<keyword evidence="2 6" id="KW-0238">DNA-binding</keyword>
<proteinExistence type="predicted"/>